<name>A0A0F9NQE1_9ZZZZ</name>
<protein>
    <recommendedName>
        <fullName evidence="2">PD-(D/E)XK nuclease superfamily protein</fullName>
    </recommendedName>
</protein>
<evidence type="ECO:0008006" key="2">
    <source>
        <dbReference type="Google" id="ProtNLM"/>
    </source>
</evidence>
<dbReference type="Pfam" id="PF14281">
    <property type="entry name" value="PDDEXK_4"/>
    <property type="match status" value="1"/>
</dbReference>
<accession>A0A0F9NQE1</accession>
<sequence length="385" mass="45917">MSAFLRDPIIEELELKLKAPNIFYILKFESAEIRHSNFLAWLLNPKGNHGLNDLFLKKFLKNIFSYQEYDWMDEFTIDTIELRVTEVKREWQHIDILIICTDFVVCIENKILSKEHSNQLTRYRKKVEKYYKGYNCAYVYLTPSGELPEKKEDREPYSVYSYYDISHSIKTILNIYSEMLNDKVVTYLEDYLTLIKREIMKEDELVDLVKKIYATHKDALDFIFENKPDRLIEVFPIFESKIGDSGWIMVSSSKGYIRFLTPQLNEIIPRKGEVLKNHESFMFEFEITPKRITFKTVIAPGEQEVRKILAEALYSLDKLPYYRIPTGKKWLVHFIRGFTFDLEESSDEELEKYLQDEVWKDINQIVQEVEIKILSISDDLKKYKK</sequence>
<organism evidence="1">
    <name type="scientific">marine sediment metagenome</name>
    <dbReference type="NCBI Taxonomy" id="412755"/>
    <lineage>
        <taxon>unclassified sequences</taxon>
        <taxon>metagenomes</taxon>
        <taxon>ecological metagenomes</taxon>
    </lineage>
</organism>
<evidence type="ECO:0000313" key="1">
    <source>
        <dbReference type="EMBL" id="KKN21735.1"/>
    </source>
</evidence>
<dbReference type="EMBL" id="LAZR01003124">
    <property type="protein sequence ID" value="KKN21735.1"/>
    <property type="molecule type" value="Genomic_DNA"/>
</dbReference>
<comment type="caution">
    <text evidence="1">The sequence shown here is derived from an EMBL/GenBank/DDBJ whole genome shotgun (WGS) entry which is preliminary data.</text>
</comment>
<reference evidence="1" key="1">
    <citation type="journal article" date="2015" name="Nature">
        <title>Complex archaea that bridge the gap between prokaryotes and eukaryotes.</title>
        <authorList>
            <person name="Spang A."/>
            <person name="Saw J.H."/>
            <person name="Jorgensen S.L."/>
            <person name="Zaremba-Niedzwiedzka K."/>
            <person name="Martijn J."/>
            <person name="Lind A.E."/>
            <person name="van Eijk R."/>
            <person name="Schleper C."/>
            <person name="Guy L."/>
            <person name="Ettema T.J."/>
        </authorList>
    </citation>
    <scope>NUCLEOTIDE SEQUENCE</scope>
</reference>
<dbReference type="AlphaFoldDB" id="A0A0F9NQE1"/>
<dbReference type="InterPro" id="IPR029470">
    <property type="entry name" value="PDDEXK_4"/>
</dbReference>
<proteinExistence type="predicted"/>
<gene>
    <name evidence="1" type="ORF">LCGC14_0922360</name>
</gene>